<dbReference type="EMBL" id="CP012678">
    <property type="protein sequence ID" value="ALF59319.1"/>
    <property type="molecule type" value="Genomic_DNA"/>
</dbReference>
<evidence type="ECO:0000256" key="1">
    <source>
        <dbReference type="SAM" id="Phobius"/>
    </source>
</evidence>
<feature type="transmembrane region" description="Helical" evidence="1">
    <location>
        <begin position="146"/>
        <end position="169"/>
    </location>
</feature>
<protein>
    <recommendedName>
        <fullName evidence="5">Urease accessory protein UreJ</fullName>
    </recommendedName>
</protein>
<keyword evidence="2" id="KW-0732">Signal</keyword>
<keyword evidence="1" id="KW-1133">Transmembrane helix</keyword>
<evidence type="ECO:0000313" key="3">
    <source>
        <dbReference type="EMBL" id="ALF59319.1"/>
    </source>
</evidence>
<feature type="transmembrane region" description="Helical" evidence="1">
    <location>
        <begin position="175"/>
        <end position="195"/>
    </location>
</feature>
<dbReference type="OrthoDB" id="9808192at2"/>
<feature type="transmembrane region" description="Helical" evidence="1">
    <location>
        <begin position="40"/>
        <end position="58"/>
    </location>
</feature>
<dbReference type="RefSeq" id="WP_062533705.1">
    <property type="nucleotide sequence ID" value="NZ_CP012678.1"/>
</dbReference>
<accession>A0A0M4U421</accession>
<name>A0A0M4U421_9GAMM</name>
<dbReference type="PIRSF" id="PIRSF016919">
    <property type="entry name" value="HupE_UreJ"/>
    <property type="match status" value="1"/>
</dbReference>
<dbReference type="KEGG" id="pur:AOC03_04020"/>
<dbReference type="Proteomes" id="UP000059847">
    <property type="component" value="Chromosome"/>
</dbReference>
<feature type="signal peptide" evidence="2">
    <location>
        <begin position="1"/>
        <end position="24"/>
    </location>
</feature>
<keyword evidence="4" id="KW-1185">Reference proteome</keyword>
<keyword evidence="1" id="KW-0472">Membrane</keyword>
<proteinExistence type="predicted"/>
<dbReference type="Pfam" id="PF04955">
    <property type="entry name" value="HupE_UreJ"/>
    <property type="match status" value="1"/>
</dbReference>
<feature type="transmembrane region" description="Helical" evidence="1">
    <location>
        <begin position="70"/>
        <end position="90"/>
    </location>
</feature>
<keyword evidence="1" id="KW-0812">Transmembrane</keyword>
<dbReference type="AlphaFoldDB" id="A0A0M4U421"/>
<reference evidence="3 4" key="1">
    <citation type="submission" date="2015-09" db="EMBL/GenBank/DDBJ databases">
        <title>Complete genome of Psychrobacter urativorans R10.10B.</title>
        <authorList>
            <person name="See-Too W.S."/>
            <person name="Chan K.G."/>
        </authorList>
    </citation>
    <scope>NUCLEOTIDE SEQUENCE [LARGE SCALE GENOMIC DNA]</scope>
    <source>
        <strain evidence="3 4">R10.10B</strain>
    </source>
</reference>
<gene>
    <name evidence="3" type="ORF">AOC03_04020</name>
</gene>
<organism evidence="3 4">
    <name type="scientific">Psychrobacter urativorans</name>
    <dbReference type="NCBI Taxonomy" id="45610"/>
    <lineage>
        <taxon>Bacteria</taxon>
        <taxon>Pseudomonadati</taxon>
        <taxon>Pseudomonadota</taxon>
        <taxon>Gammaproteobacteria</taxon>
        <taxon>Moraxellales</taxon>
        <taxon>Moraxellaceae</taxon>
        <taxon>Psychrobacter</taxon>
    </lineage>
</organism>
<feature type="chain" id="PRO_5005802449" description="Urease accessory protein UreJ" evidence="2">
    <location>
        <begin position="25"/>
        <end position="196"/>
    </location>
</feature>
<feature type="transmembrane region" description="Helical" evidence="1">
    <location>
        <begin position="96"/>
        <end position="125"/>
    </location>
</feature>
<evidence type="ECO:0008006" key="5">
    <source>
        <dbReference type="Google" id="ProtNLM"/>
    </source>
</evidence>
<evidence type="ECO:0000256" key="2">
    <source>
        <dbReference type="SAM" id="SignalP"/>
    </source>
</evidence>
<dbReference type="STRING" id="45610.AOC03_04020"/>
<dbReference type="InterPro" id="IPR007038">
    <property type="entry name" value="HupE_UreJ"/>
</dbReference>
<evidence type="ECO:0000313" key="4">
    <source>
        <dbReference type="Proteomes" id="UP000059847"/>
    </source>
</evidence>
<sequence length="196" mass="20041">MNTHKMRHALLLASFGLLPSVAFAHPGHETAGMLSGMLHPLLGWDHLLAMVAVGMLAVMGRKKIAWQLPVAFVSFMLIGALLGMNGFAIPAVETGILLSLVALGALLAFGRASYLPALTVGCALFGTLHGNAHGIELPANAAAMSYVSGFMLATIALHLAGCALASIGASKWQSMALKTSGVAIAGAGLFGILSVI</sequence>